<feature type="region of interest" description="Disordered" evidence="1">
    <location>
        <begin position="427"/>
        <end position="510"/>
    </location>
</feature>
<keyword evidence="2" id="KW-0812">Transmembrane</keyword>
<proteinExistence type="predicted"/>
<dbReference type="InterPro" id="IPR055583">
    <property type="entry name" value="DUF7159"/>
</dbReference>
<dbReference type="RefSeq" id="WP_191295022.1">
    <property type="nucleotide sequence ID" value="NZ_CP062008.1"/>
</dbReference>
<evidence type="ECO:0000313" key="4">
    <source>
        <dbReference type="EMBL" id="QPG69812.1"/>
    </source>
</evidence>
<keyword evidence="2" id="KW-0472">Membrane</keyword>
<organism evidence="4 5">
    <name type="scientific">Mycolicibacterium mucogenicum DSM 44124</name>
    <dbReference type="NCBI Taxonomy" id="1226753"/>
    <lineage>
        <taxon>Bacteria</taxon>
        <taxon>Bacillati</taxon>
        <taxon>Actinomycetota</taxon>
        <taxon>Actinomycetes</taxon>
        <taxon>Mycobacteriales</taxon>
        <taxon>Mycobacteriaceae</taxon>
        <taxon>Mycolicibacterium</taxon>
    </lineage>
</organism>
<evidence type="ECO:0000259" key="3">
    <source>
        <dbReference type="Pfam" id="PF23717"/>
    </source>
</evidence>
<feature type="compositionally biased region" description="Low complexity" evidence="1">
    <location>
        <begin position="462"/>
        <end position="488"/>
    </location>
</feature>
<feature type="compositionally biased region" description="Pro residues" evidence="1">
    <location>
        <begin position="427"/>
        <end position="436"/>
    </location>
</feature>
<dbReference type="AlphaFoldDB" id="A0A8E4R919"/>
<feature type="transmembrane region" description="Helical" evidence="2">
    <location>
        <begin position="274"/>
        <end position="298"/>
    </location>
</feature>
<dbReference type="Pfam" id="PF23717">
    <property type="entry name" value="DUF7159"/>
    <property type="match status" value="1"/>
</dbReference>
<feature type="region of interest" description="Disordered" evidence="1">
    <location>
        <begin position="326"/>
        <end position="351"/>
    </location>
</feature>
<gene>
    <name evidence="4" type="ORF">C1S78_001890</name>
</gene>
<evidence type="ECO:0000313" key="5">
    <source>
        <dbReference type="Proteomes" id="UP000309231"/>
    </source>
</evidence>
<sequence>MDIVLGVSMTPTTVRMALVEGDKADGAIVDHDIFETQTADGSATPVEQVVSAILGTRESAEEGGHHLKSVGVAWSDHDAAARLRDALDAAGVKDVMMVSELHAAGSLAQAAGQAVGYSSTGLLFVDRDTATMSVVDADGSISKVLSRSLHSTDAMAVLGDMAAAVATADTSPQGMFVVGSGVDVTAVQAHLAELLDIPVNAPGDADLALARGAALASASAPMFDAATAGLAYSAAPGGVAAAAPLAAPLLTADEFGFDELGDAPVVADQGRKPFLLVGSALTSIFVVGVVALAISLAVSIRPTVDQRPAPAQAAIVPSAPIVAPAPPPAAVPPPAPAPAAAPEPAPEVQVQAPRHVDAPQVVKESAPQVHVPAPAPEAPAPAPAPVPVSMPDVPAAPVVPPPAAVPDPAPVVLPPPVIQIPGPQPPAWNPWVPRPQQPQWNPGNNYPDYPSRGGRGHDDDGYPGNYPGNGYPGNQYPGNGYPGNQYPGGSNGYPGDYPGDSGKKPKQPKQTCFLIFCQKN</sequence>
<feature type="domain" description="DUF7159" evidence="3">
    <location>
        <begin position="2"/>
        <end position="227"/>
    </location>
</feature>
<dbReference type="Proteomes" id="UP000309231">
    <property type="component" value="Chromosome"/>
</dbReference>
<dbReference type="EMBL" id="CP062008">
    <property type="protein sequence ID" value="QPG69812.1"/>
    <property type="molecule type" value="Genomic_DNA"/>
</dbReference>
<reference evidence="4 5" key="2">
    <citation type="journal article" date="2019" name="Sci. Rep.">
        <title>Insight into the biology of Mycobacterium mucogenicum and Mycobacterium neoaurum clade members.</title>
        <authorList>
            <person name="Behra P.R.K."/>
            <person name="Pettersson B.M.F."/>
            <person name="Ramesh M."/>
            <person name="Dasgupta S."/>
            <person name="Kirsebom L.A."/>
        </authorList>
    </citation>
    <scope>NUCLEOTIDE SEQUENCE [LARGE SCALE GENOMIC DNA]</scope>
    <source>
        <strain evidence="4 5">DSM 44124</strain>
    </source>
</reference>
<reference evidence="4 5" key="1">
    <citation type="journal article" date="2019" name="BMC Evol. Biol.">
        <title>Comparative genomics of Mycobacterium mucogenicum and Mycobacterium neoaurum clade members emphasizing tRNA and non-coding RNA.</title>
        <authorList>
            <person name="Behra P.R.K."/>
            <person name="Pettersson B.M.F."/>
            <person name="Das S."/>
            <person name="Dasgupta S."/>
            <person name="Kirsebom L.A."/>
        </authorList>
    </citation>
    <scope>NUCLEOTIDE SEQUENCE [LARGE SCALE GENOMIC DNA]</scope>
    <source>
        <strain evidence="4 5">DSM 44124</strain>
    </source>
</reference>
<dbReference type="KEGG" id="mmuc:C1S78_001890"/>
<evidence type="ECO:0000256" key="2">
    <source>
        <dbReference type="SAM" id="Phobius"/>
    </source>
</evidence>
<accession>A0A8E4R919</accession>
<feature type="compositionally biased region" description="Pro residues" evidence="1">
    <location>
        <begin position="326"/>
        <end position="345"/>
    </location>
</feature>
<keyword evidence="2" id="KW-1133">Transmembrane helix</keyword>
<keyword evidence="5" id="KW-1185">Reference proteome</keyword>
<evidence type="ECO:0000256" key="1">
    <source>
        <dbReference type="SAM" id="MobiDB-lite"/>
    </source>
</evidence>
<protein>
    <recommendedName>
        <fullName evidence="3">DUF7159 domain-containing protein</fullName>
    </recommendedName>
</protein>
<name>A0A8E4R919_MYCMU</name>
<dbReference type="GeneID" id="76723633"/>